<feature type="region of interest" description="Disordered" evidence="1">
    <location>
        <begin position="131"/>
        <end position="158"/>
    </location>
</feature>
<dbReference type="InterPro" id="IPR055469">
    <property type="entry name" value="DUF7041"/>
</dbReference>
<dbReference type="AlphaFoldDB" id="A0A8S9Y6G3"/>
<evidence type="ECO:0000259" key="2">
    <source>
        <dbReference type="Pfam" id="PF23055"/>
    </source>
</evidence>
<evidence type="ECO:0000256" key="1">
    <source>
        <dbReference type="SAM" id="MobiDB-lite"/>
    </source>
</evidence>
<evidence type="ECO:0000313" key="3">
    <source>
        <dbReference type="EMBL" id="KAF6216870.1"/>
    </source>
</evidence>
<keyword evidence="4" id="KW-1185">Reference proteome</keyword>
<gene>
    <name evidence="3" type="ORF">GE061_001220</name>
</gene>
<feature type="domain" description="DUF7041" evidence="2">
    <location>
        <begin position="17"/>
        <end position="98"/>
    </location>
</feature>
<evidence type="ECO:0000313" key="4">
    <source>
        <dbReference type="Proteomes" id="UP000466442"/>
    </source>
</evidence>
<organism evidence="3 4">
    <name type="scientific">Apolygus lucorum</name>
    <name type="common">Small green plant bug</name>
    <name type="synonym">Lygocoris lucorum</name>
    <dbReference type="NCBI Taxonomy" id="248454"/>
    <lineage>
        <taxon>Eukaryota</taxon>
        <taxon>Metazoa</taxon>
        <taxon>Ecdysozoa</taxon>
        <taxon>Arthropoda</taxon>
        <taxon>Hexapoda</taxon>
        <taxon>Insecta</taxon>
        <taxon>Pterygota</taxon>
        <taxon>Neoptera</taxon>
        <taxon>Paraneoptera</taxon>
        <taxon>Hemiptera</taxon>
        <taxon>Heteroptera</taxon>
        <taxon>Panheteroptera</taxon>
        <taxon>Cimicomorpha</taxon>
        <taxon>Miridae</taxon>
        <taxon>Mirini</taxon>
        <taxon>Apolygus</taxon>
    </lineage>
</organism>
<dbReference type="Proteomes" id="UP000466442">
    <property type="component" value="Linkage Group LG1"/>
</dbReference>
<proteinExistence type="predicted"/>
<dbReference type="OrthoDB" id="6628848at2759"/>
<reference evidence="3" key="1">
    <citation type="journal article" date="2021" name="Mol. Ecol. Resour.">
        <title>Apolygus lucorum genome provides insights into omnivorousness and mesophyll feeding.</title>
        <authorList>
            <person name="Liu Y."/>
            <person name="Liu H."/>
            <person name="Wang H."/>
            <person name="Huang T."/>
            <person name="Liu B."/>
            <person name="Yang B."/>
            <person name="Yin L."/>
            <person name="Li B."/>
            <person name="Zhang Y."/>
            <person name="Zhang S."/>
            <person name="Jiang F."/>
            <person name="Zhang X."/>
            <person name="Ren Y."/>
            <person name="Wang B."/>
            <person name="Wang S."/>
            <person name="Lu Y."/>
            <person name="Wu K."/>
            <person name="Fan W."/>
            <person name="Wang G."/>
        </authorList>
    </citation>
    <scope>NUCLEOTIDE SEQUENCE</scope>
    <source>
        <strain evidence="3">12Hb</strain>
    </source>
</reference>
<dbReference type="EMBL" id="WIXP02000001">
    <property type="protein sequence ID" value="KAF6216870.1"/>
    <property type="molecule type" value="Genomic_DNA"/>
</dbReference>
<dbReference type="PANTHER" id="PTHR33327:SF3">
    <property type="entry name" value="RNA-DIRECTED DNA POLYMERASE"/>
    <property type="match status" value="1"/>
</dbReference>
<dbReference type="PANTHER" id="PTHR33327">
    <property type="entry name" value="ENDONUCLEASE"/>
    <property type="match status" value="1"/>
</dbReference>
<sequence>MTQDTQTLDTLSSTTRLPAFLSADTKLWFLQAEAIFSNERITSQTTRFNRVIAVLPPEALRQVADLLTDPGEKPYSLLKDRLNSTYSRSESKSLQLLLDNPPISDQTPSQLLNDMSYRHNVLERRAHDPDLEIGDDATRKSRIAPETEISPDHHPDLGQERINNATLYMSFEMLQQLEVVRDTTYLSSYRALERAGIWCDET</sequence>
<dbReference type="Pfam" id="PF23055">
    <property type="entry name" value="DUF7041"/>
    <property type="match status" value="1"/>
</dbReference>
<comment type="caution">
    <text evidence="3">The sequence shown here is derived from an EMBL/GenBank/DDBJ whole genome shotgun (WGS) entry which is preliminary data.</text>
</comment>
<protein>
    <recommendedName>
        <fullName evidence="2">DUF7041 domain-containing protein</fullName>
    </recommendedName>
</protein>
<accession>A0A8S9Y6G3</accession>
<name>A0A8S9Y6G3_APOLU</name>